<dbReference type="PANTHER" id="PTHR47992">
    <property type="entry name" value="PROTEIN PHOSPHATASE"/>
    <property type="match status" value="1"/>
</dbReference>
<gene>
    <name evidence="2" type="ORF">BWR60_34245</name>
</gene>
<evidence type="ECO:0000259" key="1">
    <source>
        <dbReference type="PROSITE" id="PS51746"/>
    </source>
</evidence>
<comment type="caution">
    <text evidence="2">The sequence shown here is derived from an EMBL/GenBank/DDBJ whole genome shotgun (WGS) entry which is preliminary data.</text>
</comment>
<dbReference type="InterPro" id="IPR036457">
    <property type="entry name" value="PPM-type-like_dom_sf"/>
</dbReference>
<keyword evidence="3" id="KW-1185">Reference proteome</keyword>
<evidence type="ECO:0000313" key="3">
    <source>
        <dbReference type="Proteomes" id="UP000196655"/>
    </source>
</evidence>
<dbReference type="CDD" id="cd00143">
    <property type="entry name" value="PP2Cc"/>
    <property type="match status" value="1"/>
</dbReference>
<dbReference type="Gene3D" id="3.60.40.10">
    <property type="entry name" value="PPM-type phosphatase domain"/>
    <property type="match status" value="1"/>
</dbReference>
<dbReference type="RefSeq" id="WP_088157537.1">
    <property type="nucleotide sequence ID" value="NZ_NHON01000149.1"/>
</dbReference>
<reference evidence="3" key="1">
    <citation type="submission" date="2017-05" db="EMBL/GenBank/DDBJ databases">
        <authorList>
            <person name="Macchi M."/>
            <person name="Festa S."/>
            <person name="Coppotelli B.M."/>
            <person name="Morelli I.S."/>
        </authorList>
    </citation>
    <scope>NUCLEOTIDE SEQUENCE [LARGE SCALE GENOMIC DNA]</scope>
    <source>
        <strain evidence="3">I</strain>
    </source>
</reference>
<organism evidence="2 3">
    <name type="scientific">Inquilinus limosus</name>
    <dbReference type="NCBI Taxonomy" id="171674"/>
    <lineage>
        <taxon>Bacteria</taxon>
        <taxon>Pseudomonadati</taxon>
        <taxon>Pseudomonadota</taxon>
        <taxon>Alphaproteobacteria</taxon>
        <taxon>Rhodospirillales</taxon>
        <taxon>Rhodospirillaceae</taxon>
        <taxon>Inquilinus</taxon>
    </lineage>
</organism>
<dbReference type="AlphaFoldDB" id="A0A211YWP9"/>
<dbReference type="InterPro" id="IPR015655">
    <property type="entry name" value="PP2C"/>
</dbReference>
<dbReference type="Proteomes" id="UP000196655">
    <property type="component" value="Unassembled WGS sequence"/>
</dbReference>
<dbReference type="SMART" id="SM00331">
    <property type="entry name" value="PP2C_SIG"/>
    <property type="match status" value="1"/>
</dbReference>
<dbReference type="Pfam" id="PF13672">
    <property type="entry name" value="PP2C_2"/>
    <property type="match status" value="1"/>
</dbReference>
<dbReference type="EMBL" id="NHON01000149">
    <property type="protein sequence ID" value="OWJ57432.1"/>
    <property type="molecule type" value="Genomic_DNA"/>
</dbReference>
<dbReference type="SMART" id="SM00332">
    <property type="entry name" value="PP2Cc"/>
    <property type="match status" value="1"/>
</dbReference>
<accession>A0A211YWP9</accession>
<dbReference type="OrthoDB" id="9801841at2"/>
<dbReference type="GO" id="GO:0004722">
    <property type="term" value="F:protein serine/threonine phosphatase activity"/>
    <property type="evidence" value="ECO:0007669"/>
    <property type="project" value="InterPro"/>
</dbReference>
<dbReference type="PROSITE" id="PS51746">
    <property type="entry name" value="PPM_2"/>
    <property type="match status" value="1"/>
</dbReference>
<dbReference type="SUPFAM" id="SSF81606">
    <property type="entry name" value="PP2C-like"/>
    <property type="match status" value="1"/>
</dbReference>
<dbReference type="InterPro" id="IPR001932">
    <property type="entry name" value="PPM-type_phosphatase-like_dom"/>
</dbReference>
<proteinExistence type="predicted"/>
<name>A0A211YWP9_9PROT</name>
<sequence length="255" mass="27576">MNRLRFLSIGLTDAGAVRRLNEDAFLSRPEIGLWAVADGMGGHSHGDEASRMVVDTLARVRPPESGSGFIQEVRSRLIAAHQAIHARAERQGATIGATAVVLMIYADRFVCLWAGDSRLYLLRNRQLWQITRDHSYVQELVDSGVLSPEAALTHPQANVITRAIGAAQALELDMERSAVRDGDVFLLCSDGLTKVVTDAEIANLLDRLPPDQAARSLINLALGRGAPDNVTVVALACTDDDDLTVPPGRINGVRL</sequence>
<evidence type="ECO:0000313" key="2">
    <source>
        <dbReference type="EMBL" id="OWJ57432.1"/>
    </source>
</evidence>
<feature type="domain" description="PPM-type phosphatase" evidence="1">
    <location>
        <begin position="8"/>
        <end position="237"/>
    </location>
</feature>
<protein>
    <submittedName>
        <fullName evidence="2">Ser/Thr protein phosphatase</fullName>
    </submittedName>
</protein>